<dbReference type="AlphaFoldDB" id="A0A268NZY4"/>
<dbReference type="InterPro" id="IPR050832">
    <property type="entry name" value="Bact_Acetyltransf"/>
</dbReference>
<organism evidence="3 4">
    <name type="scientific">Shouchella clausii</name>
    <name type="common">Alkalihalobacillus clausii</name>
    <dbReference type="NCBI Taxonomy" id="79880"/>
    <lineage>
        <taxon>Bacteria</taxon>
        <taxon>Bacillati</taxon>
        <taxon>Bacillota</taxon>
        <taxon>Bacilli</taxon>
        <taxon>Bacillales</taxon>
        <taxon>Bacillaceae</taxon>
        <taxon>Shouchella</taxon>
    </lineage>
</organism>
<dbReference type="Gene3D" id="3.40.630.30">
    <property type="match status" value="1"/>
</dbReference>
<protein>
    <submittedName>
        <fullName evidence="3">GNAT family N-acetyltransferase</fullName>
    </submittedName>
</protein>
<dbReference type="PROSITE" id="PS51186">
    <property type="entry name" value="GNAT"/>
    <property type="match status" value="1"/>
</dbReference>
<keyword evidence="2" id="KW-0012">Acyltransferase</keyword>
<evidence type="ECO:0000313" key="4">
    <source>
        <dbReference type="Proteomes" id="UP000216207"/>
    </source>
</evidence>
<dbReference type="PANTHER" id="PTHR43877">
    <property type="entry name" value="AMINOALKYLPHOSPHONATE N-ACETYLTRANSFERASE-RELATED-RELATED"/>
    <property type="match status" value="1"/>
</dbReference>
<dbReference type="RefSeq" id="WP_035206209.1">
    <property type="nucleotide sequence ID" value="NZ_BOQQ01000012.1"/>
</dbReference>
<dbReference type="Pfam" id="PF00583">
    <property type="entry name" value="Acetyltransf_1"/>
    <property type="match status" value="1"/>
</dbReference>
<reference evidence="3 4" key="1">
    <citation type="submission" date="2017-07" db="EMBL/GenBank/DDBJ databases">
        <title>Isolation and whole genome analysis of endospore-forming bacteria from heroin.</title>
        <authorList>
            <person name="Kalinowski J."/>
            <person name="Ahrens B."/>
            <person name="Al-Dilaimi A."/>
            <person name="Winkler A."/>
            <person name="Wibberg D."/>
            <person name="Schleenbecker U."/>
            <person name="Ruckert C."/>
            <person name="Wolfel R."/>
            <person name="Grass G."/>
        </authorList>
    </citation>
    <scope>NUCLEOTIDE SEQUENCE [LARGE SCALE GENOMIC DNA]</scope>
    <source>
        <strain evidence="3 4">7539</strain>
    </source>
</reference>
<name>A0A268NZY4_SHOCL</name>
<keyword evidence="1 3" id="KW-0808">Transferase</keyword>
<dbReference type="SUPFAM" id="SSF55729">
    <property type="entry name" value="Acyl-CoA N-acyltransferases (Nat)"/>
    <property type="match status" value="1"/>
</dbReference>
<evidence type="ECO:0000256" key="1">
    <source>
        <dbReference type="ARBA" id="ARBA00022679"/>
    </source>
</evidence>
<dbReference type="InterPro" id="IPR000182">
    <property type="entry name" value="GNAT_dom"/>
</dbReference>
<dbReference type="EMBL" id="NPCC01000012">
    <property type="protein sequence ID" value="PAE89008.1"/>
    <property type="molecule type" value="Genomic_DNA"/>
</dbReference>
<dbReference type="CDD" id="cd04301">
    <property type="entry name" value="NAT_SF"/>
    <property type="match status" value="1"/>
</dbReference>
<dbReference type="GO" id="GO:0016747">
    <property type="term" value="F:acyltransferase activity, transferring groups other than amino-acyl groups"/>
    <property type="evidence" value="ECO:0007669"/>
    <property type="project" value="InterPro"/>
</dbReference>
<proteinExistence type="predicted"/>
<accession>A0A268NZY4</accession>
<dbReference type="InterPro" id="IPR016181">
    <property type="entry name" value="Acyl_CoA_acyltransferase"/>
</dbReference>
<sequence>MEITIKHLTNEALAQEAQEQFAANGIMRREGYFRTCLDENYNGDRVTVLAFYQGTLAGCGHLLKKSPYAQFRNQRIPEVNDLVVFPPYRRRGVGQALIHALEQLSRDLGYQTVGLGVGLYKDYGSAQRLYARLGYIPDGHGICAGGEPIDAGSHTVVDDELLMYWTKKLK</sequence>
<evidence type="ECO:0000256" key="2">
    <source>
        <dbReference type="ARBA" id="ARBA00023315"/>
    </source>
</evidence>
<comment type="caution">
    <text evidence="3">The sequence shown here is derived from an EMBL/GenBank/DDBJ whole genome shotgun (WGS) entry which is preliminary data.</text>
</comment>
<dbReference type="Proteomes" id="UP000216207">
    <property type="component" value="Unassembled WGS sequence"/>
</dbReference>
<evidence type="ECO:0000313" key="3">
    <source>
        <dbReference type="EMBL" id="PAE89008.1"/>
    </source>
</evidence>
<gene>
    <name evidence="3" type="ORF">CHH72_11595</name>
</gene>